<dbReference type="Gene3D" id="3.40.50.10380">
    <property type="entry name" value="Malic enzyme, N-terminal domain"/>
    <property type="match status" value="1"/>
</dbReference>
<dbReference type="InterPro" id="IPR012301">
    <property type="entry name" value="Malic_N_dom"/>
</dbReference>
<evidence type="ECO:0000313" key="2">
    <source>
        <dbReference type="EMBL" id="KAG7100105.1"/>
    </source>
</evidence>
<dbReference type="InterPro" id="IPR037062">
    <property type="entry name" value="Malic_N_dom_sf"/>
</dbReference>
<dbReference type="AlphaFoldDB" id="A0A9P7V4A5"/>
<protein>
    <recommendedName>
        <fullName evidence="1">Malic enzyme N-terminal domain-containing protein</fullName>
    </recommendedName>
</protein>
<gene>
    <name evidence="2" type="ORF">E1B28_001885</name>
</gene>
<dbReference type="RefSeq" id="XP_043016575.1">
    <property type="nucleotide sequence ID" value="XM_043147861.1"/>
</dbReference>
<dbReference type="KEGG" id="more:E1B28_001885"/>
<dbReference type="SUPFAM" id="SSF53223">
    <property type="entry name" value="Aminoacid dehydrogenase-like, N-terminal domain"/>
    <property type="match status" value="1"/>
</dbReference>
<dbReference type="Proteomes" id="UP001049176">
    <property type="component" value="Chromosome 1"/>
</dbReference>
<comment type="caution">
    <text evidence="2">The sequence shown here is derived from an EMBL/GenBank/DDBJ whole genome shotgun (WGS) entry which is preliminary data.</text>
</comment>
<evidence type="ECO:0000313" key="3">
    <source>
        <dbReference type="Proteomes" id="UP001049176"/>
    </source>
</evidence>
<dbReference type="InterPro" id="IPR046346">
    <property type="entry name" value="Aminoacid_DH-like_N_sf"/>
</dbReference>
<accession>A0A9P7V4A5</accession>
<feature type="domain" description="Malic enzyme N-terminal" evidence="1">
    <location>
        <begin position="29"/>
        <end position="61"/>
    </location>
</feature>
<reference evidence="2" key="1">
    <citation type="journal article" date="2021" name="Genome Biol. Evol.">
        <title>The assembled and annotated genome of the fairy-ring fungus Marasmius oreades.</title>
        <authorList>
            <person name="Hiltunen M."/>
            <person name="Ament-Velasquez S.L."/>
            <person name="Johannesson H."/>
        </authorList>
    </citation>
    <scope>NUCLEOTIDE SEQUENCE</scope>
    <source>
        <strain evidence="2">03SP1</strain>
    </source>
</reference>
<dbReference type="GO" id="GO:0004470">
    <property type="term" value="F:malic enzyme activity"/>
    <property type="evidence" value="ECO:0007669"/>
    <property type="project" value="InterPro"/>
</dbReference>
<proteinExistence type="predicted"/>
<dbReference type="EMBL" id="CM032181">
    <property type="protein sequence ID" value="KAG7100105.1"/>
    <property type="molecule type" value="Genomic_DNA"/>
</dbReference>
<dbReference type="Pfam" id="PF00390">
    <property type="entry name" value="malic"/>
    <property type="match status" value="1"/>
</dbReference>
<organism evidence="2 3">
    <name type="scientific">Marasmius oreades</name>
    <name type="common">fairy-ring Marasmius</name>
    <dbReference type="NCBI Taxonomy" id="181124"/>
    <lineage>
        <taxon>Eukaryota</taxon>
        <taxon>Fungi</taxon>
        <taxon>Dikarya</taxon>
        <taxon>Basidiomycota</taxon>
        <taxon>Agaricomycotina</taxon>
        <taxon>Agaricomycetes</taxon>
        <taxon>Agaricomycetidae</taxon>
        <taxon>Agaricales</taxon>
        <taxon>Marasmiineae</taxon>
        <taxon>Marasmiaceae</taxon>
        <taxon>Marasmius</taxon>
    </lineage>
</organism>
<dbReference type="OrthoDB" id="5365701at2759"/>
<keyword evidence="3" id="KW-1185">Reference proteome</keyword>
<evidence type="ECO:0000259" key="1">
    <source>
        <dbReference type="Pfam" id="PF00390"/>
    </source>
</evidence>
<name>A0A9P7V4A5_9AGAR</name>
<sequence length="129" mass="14153">MLKPSSELVIKALEASAYQQPSLSYTRRLIGGIDPHRSLPVVLDVGTDNEQLLSDSLYVVGHINEFAERNMTSLLTNSSGLSGNTSRIAYFISKILASRTPIPSLNVIGTSIRFSVTIYESFQLSVTYL</sequence>
<dbReference type="GeneID" id="66070961"/>
<dbReference type="GO" id="GO:0016616">
    <property type="term" value="F:oxidoreductase activity, acting on the CH-OH group of donors, NAD or NADP as acceptor"/>
    <property type="evidence" value="ECO:0007669"/>
    <property type="project" value="InterPro"/>
</dbReference>